<gene>
    <name evidence="1" type="ORF">Sjap_026169</name>
</gene>
<sequence>MAEARSIRDARSIRRRNGRGEIHQRGVSSWCEGEPREAPQNTRVKFYEDIYEAWSRQLPNCLVPLLPPGSVTASITRIILLEKSQSPTLQVVDGEASPSHEYQIHFMLVVSLFGHMRICHVIYIGRLIVHCKELDLKTSQLFLQPPSQLSGVPTLDPEPSQLFHTSNTAHAPIHIVAKFEVLSAEM</sequence>
<evidence type="ECO:0000313" key="2">
    <source>
        <dbReference type="Proteomes" id="UP001417504"/>
    </source>
</evidence>
<reference evidence="1 2" key="1">
    <citation type="submission" date="2024-01" db="EMBL/GenBank/DDBJ databases">
        <title>Genome assemblies of Stephania.</title>
        <authorList>
            <person name="Yang L."/>
        </authorList>
    </citation>
    <scope>NUCLEOTIDE SEQUENCE [LARGE SCALE GENOMIC DNA]</scope>
    <source>
        <strain evidence="1">QJT</strain>
        <tissue evidence="1">Leaf</tissue>
    </source>
</reference>
<keyword evidence="2" id="KW-1185">Reference proteome</keyword>
<dbReference type="EMBL" id="JBBNAE010000011">
    <property type="protein sequence ID" value="KAK9085758.1"/>
    <property type="molecule type" value="Genomic_DNA"/>
</dbReference>
<comment type="caution">
    <text evidence="1">The sequence shown here is derived from an EMBL/GenBank/DDBJ whole genome shotgun (WGS) entry which is preliminary data.</text>
</comment>
<organism evidence="1 2">
    <name type="scientific">Stephania japonica</name>
    <dbReference type="NCBI Taxonomy" id="461633"/>
    <lineage>
        <taxon>Eukaryota</taxon>
        <taxon>Viridiplantae</taxon>
        <taxon>Streptophyta</taxon>
        <taxon>Embryophyta</taxon>
        <taxon>Tracheophyta</taxon>
        <taxon>Spermatophyta</taxon>
        <taxon>Magnoliopsida</taxon>
        <taxon>Ranunculales</taxon>
        <taxon>Menispermaceae</taxon>
        <taxon>Menispermoideae</taxon>
        <taxon>Cissampelideae</taxon>
        <taxon>Stephania</taxon>
    </lineage>
</organism>
<accession>A0AAP0E666</accession>
<dbReference type="Proteomes" id="UP001417504">
    <property type="component" value="Unassembled WGS sequence"/>
</dbReference>
<protein>
    <submittedName>
        <fullName evidence="1">Uncharacterized protein</fullName>
    </submittedName>
</protein>
<evidence type="ECO:0000313" key="1">
    <source>
        <dbReference type="EMBL" id="KAK9085758.1"/>
    </source>
</evidence>
<dbReference type="AlphaFoldDB" id="A0AAP0E666"/>
<name>A0AAP0E666_9MAGN</name>
<proteinExistence type="predicted"/>